<dbReference type="Proteomes" id="UP001596266">
    <property type="component" value="Unassembled WGS sequence"/>
</dbReference>
<feature type="transmembrane region" description="Helical" evidence="1">
    <location>
        <begin position="120"/>
        <end position="141"/>
    </location>
</feature>
<feature type="transmembrane region" description="Helical" evidence="1">
    <location>
        <begin position="170"/>
        <end position="191"/>
    </location>
</feature>
<sequence>MLLVATTLTTHQRAVRSTVAKKAIMAITGLCLIGFLLMHMFGNSKLLLPDDGKEFNEYAHYLRHLLYPIMPPYLFLWLFRIFLLVCLVLHMWSAFELSGRKSRNVGGARYANTKHMESSYAARTMMMSGPILLLGLILHLLQYTAQVLKVGYSDTNTEPFTRVMLAYQEWWVWLAYVIFMAAVCMHVYHGFASAFFTLGANTSAKARSVLKGLSALIAVLLFVGFLIPPTLILLGVIG</sequence>
<keyword evidence="3" id="KW-1185">Reference proteome</keyword>
<proteinExistence type="predicted"/>
<dbReference type="EMBL" id="JBHSUA010000007">
    <property type="protein sequence ID" value="MFC6395825.1"/>
    <property type="molecule type" value="Genomic_DNA"/>
</dbReference>
<dbReference type="NCBIfam" id="TIGR02046">
    <property type="entry name" value="sdhC_b558_fam"/>
    <property type="match status" value="1"/>
</dbReference>
<dbReference type="SUPFAM" id="SSF81343">
    <property type="entry name" value="Fumarate reductase respiratory complex transmembrane subunits"/>
    <property type="match status" value="1"/>
</dbReference>
<reference evidence="3" key="1">
    <citation type="journal article" date="2019" name="Int. J. Syst. Evol. Microbiol.">
        <title>The Global Catalogue of Microorganisms (GCM) 10K type strain sequencing project: providing services to taxonomists for standard genome sequencing and annotation.</title>
        <authorList>
            <consortium name="The Broad Institute Genomics Platform"/>
            <consortium name="The Broad Institute Genome Sequencing Center for Infectious Disease"/>
            <person name="Wu L."/>
            <person name="Ma J."/>
        </authorList>
    </citation>
    <scope>NUCLEOTIDE SEQUENCE [LARGE SCALE GENOMIC DNA]</scope>
    <source>
        <strain evidence="3">CGMCC 1.15277</strain>
    </source>
</reference>
<name>A0ABW1WXI6_9ACTN</name>
<feature type="transmembrane region" description="Helical" evidence="1">
    <location>
        <begin position="212"/>
        <end position="237"/>
    </location>
</feature>
<dbReference type="CDD" id="cd03498">
    <property type="entry name" value="SQR_TypeB_2_TM"/>
    <property type="match status" value="1"/>
</dbReference>
<dbReference type="InterPro" id="IPR034804">
    <property type="entry name" value="SQR/QFR_C/D"/>
</dbReference>
<comment type="caution">
    <text evidence="2">The sequence shown here is derived from an EMBL/GenBank/DDBJ whole genome shotgun (WGS) entry which is preliminary data.</text>
</comment>
<feature type="transmembrane region" description="Helical" evidence="1">
    <location>
        <begin position="23"/>
        <end position="41"/>
    </location>
</feature>
<keyword evidence="1" id="KW-0472">Membrane</keyword>
<keyword evidence="1" id="KW-0812">Transmembrane</keyword>
<evidence type="ECO:0000256" key="1">
    <source>
        <dbReference type="SAM" id="Phobius"/>
    </source>
</evidence>
<organism evidence="2 3">
    <name type="scientific">Luteococcus sanguinis</name>
    <dbReference type="NCBI Taxonomy" id="174038"/>
    <lineage>
        <taxon>Bacteria</taxon>
        <taxon>Bacillati</taxon>
        <taxon>Actinomycetota</taxon>
        <taxon>Actinomycetes</taxon>
        <taxon>Propionibacteriales</taxon>
        <taxon>Propionibacteriaceae</taxon>
        <taxon>Luteococcus</taxon>
    </lineage>
</organism>
<dbReference type="RefSeq" id="WP_386769085.1">
    <property type="nucleotide sequence ID" value="NZ_BAAAKI010000002.1"/>
</dbReference>
<protein>
    <submittedName>
        <fullName evidence="2">Succinate dehydrogenase cytochrome b subunit</fullName>
    </submittedName>
</protein>
<gene>
    <name evidence="2" type="ORF">ACFP57_02275</name>
</gene>
<accession>A0ABW1WXI6</accession>
<dbReference type="Gene3D" id="1.20.1300.10">
    <property type="entry name" value="Fumarate reductase/succinate dehydrogenase, transmembrane subunit"/>
    <property type="match status" value="1"/>
</dbReference>
<evidence type="ECO:0000313" key="2">
    <source>
        <dbReference type="EMBL" id="MFC6395825.1"/>
    </source>
</evidence>
<feature type="transmembrane region" description="Helical" evidence="1">
    <location>
        <begin position="74"/>
        <end position="99"/>
    </location>
</feature>
<keyword evidence="1" id="KW-1133">Transmembrane helix</keyword>
<evidence type="ECO:0000313" key="3">
    <source>
        <dbReference type="Proteomes" id="UP001596266"/>
    </source>
</evidence>
<dbReference type="InterPro" id="IPR011138">
    <property type="entry name" value="Cytochrome_b-558"/>
</dbReference>